<evidence type="ECO:0000313" key="1">
    <source>
        <dbReference type="EMBL" id="ANN66205.1"/>
    </source>
</evidence>
<accession>A0ABN4R1Q2</accession>
<name>A0ABN4R1Q2_9BORD</name>
<evidence type="ECO:0008006" key="3">
    <source>
        <dbReference type="Google" id="ProtNLM"/>
    </source>
</evidence>
<gene>
    <name evidence="1" type="ORF">BAU06_07785</name>
</gene>
<keyword evidence="2" id="KW-1185">Reference proteome</keyword>
<sequence length="59" mass="6333">MRAESFQQGGFHRALPAVLAACIGISRTAGPDWSEPRNSVFPVNVAESSQCRLVEAAVF</sequence>
<reference evidence="1 2" key="1">
    <citation type="submission" date="2016-06" db="EMBL/GenBank/DDBJ databases">
        <title>Complete genome sequences of Bordetella bronchialis and Bordetella flabilis.</title>
        <authorList>
            <person name="LiPuma J.J."/>
            <person name="Spilker T."/>
        </authorList>
    </citation>
    <scope>NUCLEOTIDE SEQUENCE [LARGE SCALE GENOMIC DNA]</scope>
    <source>
        <strain evidence="1 2">AU3182</strain>
    </source>
</reference>
<protein>
    <recommendedName>
        <fullName evidence="3">Lipoprotein</fullName>
    </recommendedName>
</protein>
<evidence type="ECO:0000313" key="2">
    <source>
        <dbReference type="Proteomes" id="UP000091897"/>
    </source>
</evidence>
<proteinExistence type="predicted"/>
<dbReference type="EMBL" id="CP016170">
    <property type="protein sequence ID" value="ANN66205.1"/>
    <property type="molecule type" value="Genomic_DNA"/>
</dbReference>
<dbReference type="Proteomes" id="UP000091897">
    <property type="component" value="Chromosome"/>
</dbReference>
<organism evidence="1 2">
    <name type="scientific">Bordetella bronchialis</name>
    <dbReference type="NCBI Taxonomy" id="463025"/>
    <lineage>
        <taxon>Bacteria</taxon>
        <taxon>Pseudomonadati</taxon>
        <taxon>Pseudomonadota</taxon>
        <taxon>Betaproteobacteria</taxon>
        <taxon>Burkholderiales</taxon>
        <taxon>Alcaligenaceae</taxon>
        <taxon>Bordetella</taxon>
    </lineage>
</organism>